<reference evidence="2" key="1">
    <citation type="submission" date="2015-09" db="EMBL/GenBank/DDBJ databases">
        <authorList>
            <person name="Rodrigo-Torres Lidia"/>
            <person name="Arahal R.David."/>
        </authorList>
    </citation>
    <scope>NUCLEOTIDE SEQUENCE [LARGE SCALE GENOMIC DNA]</scope>
    <source>
        <strain evidence="2">CECT 7735</strain>
    </source>
</reference>
<proteinExistence type="predicted"/>
<dbReference type="EMBL" id="CYTW01000001">
    <property type="protein sequence ID" value="CUJ91213.1"/>
    <property type="molecule type" value="Genomic_DNA"/>
</dbReference>
<organism evidence="1 2">
    <name type="scientific">Shimia thalassica</name>
    <dbReference type="NCBI Taxonomy" id="1715693"/>
    <lineage>
        <taxon>Bacteria</taxon>
        <taxon>Pseudomonadati</taxon>
        <taxon>Pseudomonadota</taxon>
        <taxon>Alphaproteobacteria</taxon>
        <taxon>Rhodobacterales</taxon>
        <taxon>Roseobacteraceae</taxon>
    </lineage>
</organism>
<accession>A0A0P1I5B1</accession>
<dbReference type="Proteomes" id="UP000051870">
    <property type="component" value="Unassembled WGS sequence"/>
</dbReference>
<dbReference type="GeneID" id="83880397"/>
<evidence type="ECO:0000313" key="2">
    <source>
        <dbReference type="Proteomes" id="UP000051870"/>
    </source>
</evidence>
<keyword evidence="2" id="KW-1185">Reference proteome</keyword>
<sequence length="445" mass="50954">MTRPDYLIQGEPSRLFPVLATTSKEGRTTSIVLACMTLIHEFGAELLSSLGQRIGVRSRLETFTEVVFKGQKLDTKNRPDGLIILKTGGREWKAMIEAKVGNNPITAEQIEKYREIAKEHKIDCVVTISNQFATTPTAHPVEDVRKSRSKIPVYHWSWMYIRTMADLLIRNENVEDDDQSILLKELIRFLTHESAGIKGFDRMPPEWSELNRHVSAGGKILAKSPEAIAVIEAWHQETKDLSLILSRDTETIVRQRLSRKHMNDLVERQKEELRLLRENHQLKLSLDIPDAAAPLEVIADLNRRALEAGMTLRAPEDKKSSKARLNWLLRQIRAESDADVYVRFCWPGRSEDTTHSLADLRADPDLCEKDKNGLQVVSFHIYITKRLGGKFTQQTNFIVELEQLVPFFYKEIGQDLNVWRKPAPRIKETAAKDDFVEPLNEDDAE</sequence>
<protein>
    <recommendedName>
        <fullName evidence="3">Stress response protein</fullName>
    </recommendedName>
</protein>
<evidence type="ECO:0000313" key="1">
    <source>
        <dbReference type="EMBL" id="CUJ91213.1"/>
    </source>
</evidence>
<name>A0A0P1I5B1_9RHOB</name>
<dbReference type="STRING" id="1715693.PH7735_01341"/>
<dbReference type="RefSeq" id="WP_058310480.1">
    <property type="nucleotide sequence ID" value="NZ_CYTW01000001.1"/>
</dbReference>
<dbReference type="AlphaFoldDB" id="A0A0P1I5B1"/>
<evidence type="ECO:0008006" key="3">
    <source>
        <dbReference type="Google" id="ProtNLM"/>
    </source>
</evidence>
<gene>
    <name evidence="1" type="ORF">PH7735_01341</name>
</gene>